<dbReference type="GO" id="GO:0016787">
    <property type="term" value="F:hydrolase activity"/>
    <property type="evidence" value="ECO:0007669"/>
    <property type="project" value="UniProtKB-KW"/>
</dbReference>
<accession>A0A139P698</accession>
<dbReference type="SUPFAM" id="SSF63817">
    <property type="entry name" value="Sortase"/>
    <property type="match status" value="1"/>
</dbReference>
<evidence type="ECO:0000256" key="1">
    <source>
        <dbReference type="PIRSR" id="PIRSR605754-1"/>
    </source>
</evidence>
<feature type="signal peptide" evidence="3">
    <location>
        <begin position="1"/>
        <end position="30"/>
    </location>
</feature>
<feature type="chain" id="PRO_5007488559" evidence="3">
    <location>
        <begin position="31"/>
        <end position="311"/>
    </location>
</feature>
<keyword evidence="2" id="KW-1133">Transmembrane helix</keyword>
<feature type="active site" description="Acyl-thioester intermediate" evidence="1">
    <location>
        <position position="211"/>
    </location>
</feature>
<keyword evidence="3" id="KW-0732">Signal</keyword>
<dbReference type="NCBIfam" id="TIGR03064">
    <property type="entry name" value="sortase_srtB"/>
    <property type="match status" value="1"/>
</dbReference>
<evidence type="ECO:0000256" key="2">
    <source>
        <dbReference type="SAM" id="Phobius"/>
    </source>
</evidence>
<gene>
    <name evidence="4" type="ORF">SORDD14_00278</name>
</gene>
<feature type="transmembrane region" description="Helical" evidence="2">
    <location>
        <begin position="255"/>
        <end position="278"/>
    </location>
</feature>
<dbReference type="InterPro" id="IPR009835">
    <property type="entry name" value="SrtB"/>
</dbReference>
<reference evidence="4 5" key="1">
    <citation type="submission" date="2016-01" db="EMBL/GenBank/DDBJ databases">
        <title>Highly variable Streptococcus oralis are common among viridans streptococci isolated from primates.</title>
        <authorList>
            <person name="Denapaite D."/>
            <person name="Rieger M."/>
            <person name="Koendgen S."/>
            <person name="Brueckner R."/>
            <person name="Ochigava I."/>
            <person name="Kappeler P."/>
            <person name="Maetz-Rensing K."/>
            <person name="Leendertz F."/>
            <person name="Hakenbeck R."/>
        </authorList>
    </citation>
    <scope>NUCLEOTIDE SEQUENCE [LARGE SCALE GENOMIC DNA]</scope>
    <source>
        <strain evidence="4 5">DD14</strain>
    </source>
</reference>
<evidence type="ECO:0000256" key="3">
    <source>
        <dbReference type="SAM" id="SignalP"/>
    </source>
</evidence>
<name>A0A139P698_STROR</name>
<keyword evidence="2" id="KW-0812">Transmembrane</keyword>
<dbReference type="Gene3D" id="2.40.260.10">
    <property type="entry name" value="Sortase"/>
    <property type="match status" value="1"/>
</dbReference>
<keyword evidence="2" id="KW-0472">Membrane</keyword>
<comment type="caution">
    <text evidence="4">The sequence shown here is derived from an EMBL/GenBank/DDBJ whole genome shotgun (WGS) entry which is preliminary data.</text>
</comment>
<dbReference type="InterPro" id="IPR023365">
    <property type="entry name" value="Sortase_dom-sf"/>
</dbReference>
<organism evidence="4 5">
    <name type="scientific">Streptococcus oralis</name>
    <dbReference type="NCBI Taxonomy" id="1303"/>
    <lineage>
        <taxon>Bacteria</taxon>
        <taxon>Bacillati</taxon>
        <taxon>Bacillota</taxon>
        <taxon>Bacilli</taxon>
        <taxon>Lactobacillales</taxon>
        <taxon>Streptococcaceae</taxon>
        <taxon>Streptococcus</taxon>
    </lineage>
</organism>
<evidence type="ECO:0000313" key="5">
    <source>
        <dbReference type="Proteomes" id="UP000070497"/>
    </source>
</evidence>
<proteinExistence type="predicted"/>
<dbReference type="CDD" id="cd05826">
    <property type="entry name" value="Sortase_B"/>
    <property type="match status" value="1"/>
</dbReference>
<feature type="active site" description="Proton donor/acceptor" evidence="1">
    <location>
        <position position="117"/>
    </location>
</feature>
<sequence>MAKSPSKRRFFLVPFLLCLLAVVGWRPVAASDYDHYNPIEKDASSTGFETLQQLNHDVCGWISLDGTKVDYPLLQSQDNVKYLDRNAFGDYTITGSIFLDYRFNPNFTDFNTIIYGHSMASGAMFGEIKKFADKEFFDQHRYGSIYYNGRERGLEIFGILEVDAYDTEIYRTLSSNDEEHQAYYQYLLSKAKYKRDVSLTSTDKIVLLSTCFLNITNGRHILLAKITDAPVKAAQDKSGESVGTRYFDQGIPTHWIYILTLLLLIIVILLLVVIILIIRRDKKQKNKRNSRHRKRLLFLFFMIEWIVKIIS</sequence>
<dbReference type="Proteomes" id="UP000070497">
    <property type="component" value="Unassembled WGS sequence"/>
</dbReference>
<evidence type="ECO:0000313" key="4">
    <source>
        <dbReference type="EMBL" id="KXT83939.1"/>
    </source>
</evidence>
<dbReference type="PATRIC" id="fig|1303.77.peg.323"/>
<dbReference type="AlphaFoldDB" id="A0A139P698"/>
<dbReference type="EMBL" id="LQRI01000056">
    <property type="protein sequence ID" value="KXT83939.1"/>
    <property type="molecule type" value="Genomic_DNA"/>
</dbReference>
<protein>
    <submittedName>
        <fullName evidence="4">NPQTN specific sortase B</fullName>
    </submittedName>
</protein>